<evidence type="ECO:0000256" key="1">
    <source>
        <dbReference type="ARBA" id="ARBA00004496"/>
    </source>
</evidence>
<evidence type="ECO:0000256" key="7">
    <source>
        <dbReference type="SAM" id="SignalP"/>
    </source>
</evidence>
<keyword evidence="4" id="KW-0963">Cytoplasm</keyword>
<evidence type="ECO:0000256" key="2">
    <source>
        <dbReference type="ARBA" id="ARBA00009817"/>
    </source>
</evidence>
<dbReference type="AlphaFoldDB" id="A0A3Q2YCT7"/>
<proteinExistence type="inferred from homology"/>
<dbReference type="Proteomes" id="UP000264820">
    <property type="component" value="Unplaced"/>
</dbReference>
<comment type="similarity">
    <text evidence="2">Belongs to the HEBP family.</text>
</comment>
<evidence type="ECO:0000313" key="8">
    <source>
        <dbReference type="Ensembl" id="ENSHCOP00000011116.1"/>
    </source>
</evidence>
<dbReference type="InterPro" id="IPR011256">
    <property type="entry name" value="Reg_factor_effector_dom_sf"/>
</dbReference>
<keyword evidence="9" id="KW-1185">Reference proteome</keyword>
<dbReference type="STRING" id="109280.ENSHCOP00000011116"/>
<dbReference type="GO" id="GO:0005737">
    <property type="term" value="C:cytoplasm"/>
    <property type="evidence" value="ECO:0007669"/>
    <property type="project" value="UniProtKB-SubCell"/>
</dbReference>
<keyword evidence="7" id="KW-0732">Signal</keyword>
<evidence type="ECO:0000256" key="3">
    <source>
        <dbReference type="ARBA" id="ARBA00011245"/>
    </source>
</evidence>
<evidence type="ECO:0000256" key="5">
    <source>
        <dbReference type="ARBA" id="ARBA00037673"/>
    </source>
</evidence>
<reference evidence="8" key="1">
    <citation type="submission" date="2025-08" db="UniProtKB">
        <authorList>
            <consortium name="Ensembl"/>
        </authorList>
    </citation>
    <scope>IDENTIFICATION</scope>
</reference>
<organism evidence="8 9">
    <name type="scientific">Hippocampus comes</name>
    <name type="common">Tiger tail seahorse</name>
    <dbReference type="NCBI Taxonomy" id="109280"/>
    <lineage>
        <taxon>Eukaryota</taxon>
        <taxon>Metazoa</taxon>
        <taxon>Chordata</taxon>
        <taxon>Craniata</taxon>
        <taxon>Vertebrata</taxon>
        <taxon>Euteleostomi</taxon>
        <taxon>Actinopterygii</taxon>
        <taxon>Neopterygii</taxon>
        <taxon>Teleostei</taxon>
        <taxon>Neoteleostei</taxon>
        <taxon>Acanthomorphata</taxon>
        <taxon>Syngnathiaria</taxon>
        <taxon>Syngnathiformes</taxon>
        <taxon>Syngnathoidei</taxon>
        <taxon>Syngnathidae</taxon>
        <taxon>Hippocampus</taxon>
    </lineage>
</organism>
<dbReference type="Gene3D" id="3.20.80.10">
    <property type="entry name" value="Regulatory factor, effector binding domain"/>
    <property type="match status" value="1"/>
</dbReference>
<evidence type="ECO:0000256" key="6">
    <source>
        <dbReference type="ARBA" id="ARBA00040755"/>
    </source>
</evidence>
<dbReference type="PANTHER" id="PTHR11220:SF1">
    <property type="entry name" value="HEME-BINDING PROTEIN 2"/>
    <property type="match status" value="1"/>
</dbReference>
<dbReference type="InterPro" id="IPR006917">
    <property type="entry name" value="SOUL_heme-bd"/>
</dbReference>
<comment type="subcellular location">
    <subcellularLocation>
        <location evidence="1">Cytoplasm</location>
    </subcellularLocation>
</comment>
<dbReference type="FunFam" id="3.20.80.10:FF:000003">
    <property type="entry name" value="Heme-binding protein 1"/>
    <property type="match status" value="1"/>
</dbReference>
<comment type="subunit">
    <text evidence="3">Monomer.</text>
</comment>
<name>A0A3Q2YCT7_HIPCM</name>
<reference evidence="8" key="2">
    <citation type="submission" date="2025-09" db="UniProtKB">
        <authorList>
            <consortium name="Ensembl"/>
        </authorList>
    </citation>
    <scope>IDENTIFICATION</scope>
</reference>
<dbReference type="Pfam" id="PF04832">
    <property type="entry name" value="SOUL"/>
    <property type="match status" value="1"/>
</dbReference>
<accession>A0A3Q2YCT7</accession>
<dbReference type="GeneTree" id="ENSGT00940000163377"/>
<protein>
    <recommendedName>
        <fullName evidence="6">Heme-binding protein 1</fullName>
    </recommendedName>
</protein>
<dbReference type="Ensembl" id="ENSHCOT00000017737.1">
    <property type="protein sequence ID" value="ENSHCOP00000011116.1"/>
    <property type="gene ID" value="ENSHCOG00000014086.1"/>
</dbReference>
<dbReference type="PANTHER" id="PTHR11220">
    <property type="entry name" value="HEME-BINDING PROTEIN-RELATED"/>
    <property type="match status" value="1"/>
</dbReference>
<comment type="function">
    <text evidence="5">May bind free porphyrinogens that may be present in the cell and thus facilitate removal of these potentially toxic compound. Binds with a high affinity to one molecule of heme or porphyrins. It binds metalloporphyrins, free porphyrins and N-methylprotoporphyrin with similar affinities.</text>
</comment>
<dbReference type="SUPFAM" id="SSF55136">
    <property type="entry name" value="Probable bacterial effector-binding domain"/>
    <property type="match status" value="1"/>
</dbReference>
<feature type="chain" id="PRO_5018525312" description="Heme-binding protein 1" evidence="7">
    <location>
        <begin position="19"/>
        <end position="220"/>
    </location>
</feature>
<dbReference type="OMA" id="HCEVWYV"/>
<evidence type="ECO:0000313" key="9">
    <source>
        <dbReference type="Proteomes" id="UP000264820"/>
    </source>
</evidence>
<feature type="signal peptide" evidence="7">
    <location>
        <begin position="1"/>
        <end position="18"/>
    </location>
</feature>
<sequence>RFLLAALVGCLLALTAEARIGNCSELSFYTETSQCLLFKVICETNKYEVRRYEAAKWVTTTEWSWSMDIACMNAFMRLFDYISGENENGQKIEMTAPVVIKIDEEKKWFWEAKQYTMSFLLPKEHQANPPTPKDNQVFISDTPALNVYVRSYGGWMTSWTDCHHKEALMYDLMKDGASFKGNCHFGVGYNSPMTLWWNRHNEVWVIAEGNPVCSSSEEMD</sequence>
<dbReference type="GO" id="GO:0020037">
    <property type="term" value="F:heme binding"/>
    <property type="evidence" value="ECO:0007669"/>
    <property type="project" value="TreeGrafter"/>
</dbReference>
<evidence type="ECO:0000256" key="4">
    <source>
        <dbReference type="ARBA" id="ARBA00022490"/>
    </source>
</evidence>